<keyword evidence="5 6" id="KW-0234">DNA repair</keyword>
<evidence type="ECO:0000313" key="9">
    <source>
        <dbReference type="EMBL" id="KAK4886005.1"/>
    </source>
</evidence>
<evidence type="ECO:0000259" key="8">
    <source>
        <dbReference type="PROSITE" id="PS51908"/>
    </source>
</evidence>
<feature type="domain" description="UBZ4-type" evidence="8">
    <location>
        <begin position="397"/>
        <end position="424"/>
    </location>
</feature>
<keyword evidence="3 6" id="KW-0863">Zinc-finger</keyword>
<evidence type="ECO:0000256" key="1">
    <source>
        <dbReference type="ARBA" id="ARBA00022723"/>
    </source>
</evidence>
<protein>
    <recommendedName>
        <fullName evidence="8">UBZ4-type domain-containing protein</fullName>
    </recommendedName>
</protein>
<dbReference type="EMBL" id="JARPUR010000001">
    <property type="protein sequence ID" value="KAK4886005.1"/>
    <property type="molecule type" value="Genomic_DNA"/>
</dbReference>
<dbReference type="PROSITE" id="PS51908">
    <property type="entry name" value="ZF_UBZ4"/>
    <property type="match status" value="1"/>
</dbReference>
<dbReference type="Proteomes" id="UP001353858">
    <property type="component" value="Unassembled WGS sequence"/>
</dbReference>
<evidence type="ECO:0000256" key="3">
    <source>
        <dbReference type="ARBA" id="ARBA00022771"/>
    </source>
</evidence>
<feature type="region of interest" description="Disordered" evidence="7">
    <location>
        <begin position="344"/>
        <end position="375"/>
    </location>
</feature>
<evidence type="ECO:0000256" key="6">
    <source>
        <dbReference type="PROSITE-ProRule" id="PRU01256"/>
    </source>
</evidence>
<dbReference type="InterPro" id="IPR006642">
    <property type="entry name" value="Rad18_UBZ4"/>
</dbReference>
<organism evidence="9 10">
    <name type="scientific">Aquatica leii</name>
    <dbReference type="NCBI Taxonomy" id="1421715"/>
    <lineage>
        <taxon>Eukaryota</taxon>
        <taxon>Metazoa</taxon>
        <taxon>Ecdysozoa</taxon>
        <taxon>Arthropoda</taxon>
        <taxon>Hexapoda</taxon>
        <taxon>Insecta</taxon>
        <taxon>Pterygota</taxon>
        <taxon>Neoptera</taxon>
        <taxon>Endopterygota</taxon>
        <taxon>Coleoptera</taxon>
        <taxon>Polyphaga</taxon>
        <taxon>Elateriformia</taxon>
        <taxon>Elateroidea</taxon>
        <taxon>Lampyridae</taxon>
        <taxon>Luciolinae</taxon>
        <taxon>Aquatica</taxon>
    </lineage>
</organism>
<evidence type="ECO:0000256" key="4">
    <source>
        <dbReference type="ARBA" id="ARBA00022833"/>
    </source>
</evidence>
<feature type="compositionally biased region" description="Basic and acidic residues" evidence="7">
    <location>
        <begin position="240"/>
        <end position="255"/>
    </location>
</feature>
<evidence type="ECO:0000256" key="2">
    <source>
        <dbReference type="ARBA" id="ARBA00022763"/>
    </source>
</evidence>
<keyword evidence="1" id="KW-0479">Metal-binding</keyword>
<gene>
    <name evidence="9" type="ORF">RN001_002276</name>
</gene>
<feature type="compositionally biased region" description="Polar residues" evidence="7">
    <location>
        <begin position="85"/>
        <end position="103"/>
    </location>
</feature>
<reference evidence="10" key="1">
    <citation type="submission" date="2023-01" db="EMBL/GenBank/DDBJ databases">
        <title>Key to firefly adult light organ development and bioluminescence: homeobox transcription factors regulate luciferase expression and transportation to peroxisome.</title>
        <authorList>
            <person name="Fu X."/>
        </authorList>
    </citation>
    <scope>NUCLEOTIDE SEQUENCE [LARGE SCALE GENOMIC DNA]</scope>
</reference>
<evidence type="ECO:0000256" key="5">
    <source>
        <dbReference type="ARBA" id="ARBA00023204"/>
    </source>
</evidence>
<keyword evidence="4" id="KW-0862">Zinc</keyword>
<keyword evidence="2 6" id="KW-0227">DNA damage</keyword>
<accession>A0AAN7SST3</accession>
<evidence type="ECO:0000313" key="10">
    <source>
        <dbReference type="Proteomes" id="UP001353858"/>
    </source>
</evidence>
<dbReference type="GO" id="GO:0008270">
    <property type="term" value="F:zinc ion binding"/>
    <property type="evidence" value="ECO:0007669"/>
    <property type="project" value="UniProtKB-KW"/>
</dbReference>
<feature type="region of interest" description="Disordered" evidence="7">
    <location>
        <begin position="45"/>
        <end position="64"/>
    </location>
</feature>
<feature type="region of interest" description="Disordered" evidence="7">
    <location>
        <begin position="238"/>
        <end position="263"/>
    </location>
</feature>
<proteinExistence type="predicted"/>
<feature type="region of interest" description="Disordered" evidence="7">
    <location>
        <begin position="83"/>
        <end position="103"/>
    </location>
</feature>
<name>A0AAN7SST3_9COLE</name>
<sequence>MNSGDRNENVPSAIEVTAFLTDEGFYDPLLSEQEMLELYQAVSNSKNTATAEDEKRRILEDTQQDDDMLDELRLNSVPVIKDDLNTTGSINSDASTNSKDTSQEINQNVSNNFDDVDVFNSIPVTHPPLPRISYKPKYNPPLYSDPKISHLSFEEKKKLIASYHKRLIDMYDSYQRLSVNYAPLDKPIHSDIRFNGNLFKTESKSNSFEFEDDRTYEHLQDDNLNDVYILRSGRQTKRKLYSENRNDEKKSKHTDTSTPTKRRLTNDVSLDEANRTKVVSERNKNRSEKLFDSLVESQKKQNEKEKENEQFFKSLHVVSDGEDDFKEEIESIHVEEPFIRRRVVPPLRGRGQRTRSGKTNNSKNKKTATNKGPLNDITYESLETTNYSSTSGQADDFGTCPICSLRFPNDKLESHADQCIDFHEEQSSVIGLNKIACEKCDKVLLLDMNYELHVQECLAKSNSP</sequence>
<evidence type="ECO:0000256" key="7">
    <source>
        <dbReference type="SAM" id="MobiDB-lite"/>
    </source>
</evidence>
<comment type="caution">
    <text evidence="9">The sequence shown here is derived from an EMBL/GenBank/DDBJ whole genome shotgun (WGS) entry which is preliminary data.</text>
</comment>
<dbReference type="GO" id="GO:0003677">
    <property type="term" value="F:DNA binding"/>
    <property type="evidence" value="ECO:0007669"/>
    <property type="project" value="InterPro"/>
</dbReference>
<dbReference type="GO" id="GO:0006281">
    <property type="term" value="P:DNA repair"/>
    <property type="evidence" value="ECO:0007669"/>
    <property type="project" value="UniProtKB-KW"/>
</dbReference>
<dbReference type="AlphaFoldDB" id="A0AAN7SST3"/>
<keyword evidence="10" id="KW-1185">Reference proteome</keyword>